<evidence type="ECO:0000313" key="3">
    <source>
        <dbReference type="Proteomes" id="UP001595699"/>
    </source>
</evidence>
<reference evidence="3" key="1">
    <citation type="journal article" date="2019" name="Int. J. Syst. Evol. Microbiol.">
        <title>The Global Catalogue of Microorganisms (GCM) 10K type strain sequencing project: providing services to taxonomists for standard genome sequencing and annotation.</title>
        <authorList>
            <consortium name="The Broad Institute Genomics Platform"/>
            <consortium name="The Broad Institute Genome Sequencing Center for Infectious Disease"/>
            <person name="Wu L."/>
            <person name="Ma J."/>
        </authorList>
    </citation>
    <scope>NUCLEOTIDE SEQUENCE [LARGE SCALE GENOMIC DNA]</scope>
    <source>
        <strain evidence="3">CGMCC 4.7241</strain>
    </source>
</reference>
<protein>
    <submittedName>
        <fullName evidence="2">Uncharacterized protein</fullName>
    </submittedName>
</protein>
<keyword evidence="3" id="KW-1185">Reference proteome</keyword>
<comment type="caution">
    <text evidence="2">The sequence shown here is derived from an EMBL/GenBank/DDBJ whole genome shotgun (WGS) entry which is preliminary data.</text>
</comment>
<sequence length="553" mass="59368">MITADGREAEIATPPATLAPGFTNRLSDWLARGRNELDATLGADFLVDGGSTHVNVEVADRRATSIAKRFVARHSLAMMLLLDRKHSPGLLVRPRRGRLELGGEYVTGPQLVAATVFAAAAVMDCQRVGRRSTYGRFVVEPARERFGYYVDRRAFGGDLYATGRATIIGRRTAQWNLQRSWEIVRRDAATFATDTELATTDTVVRGDHPLPCERPDIDDANHGTFTSWGADLTADRRRLAFSLVAVLATWEQVVFELTHRERTWLLAVPAERASKLVSLFAGGQLDELLRRIVATPDTAFSPLLAAEQVGRGGVFGSLGNDTTLQPLERMPGTGLIGGNGAGGREDKHRTEEPRNPRPKPKPTRSWMRWAVPATAAGVVAAVLVTTYALWPRGDGNQLAAAPPPAAPTSAPTLAPTDAATARPITAADLSGTFAFTRTVVDGNEDNPVGTSSNFTATLTVECDGANCTVTFPGLGTSSLVGGKLRYQGTVPGACPSNPSIKVPYPYDTKLVVIRDKSGKVTSITGTQDLTAEVTNCPNSELDPIRTEWVGTRS</sequence>
<dbReference type="EMBL" id="JBHRZH010000006">
    <property type="protein sequence ID" value="MFC3761092.1"/>
    <property type="molecule type" value="Genomic_DNA"/>
</dbReference>
<name>A0ABV7Y8C3_9ACTN</name>
<evidence type="ECO:0000256" key="1">
    <source>
        <dbReference type="SAM" id="MobiDB-lite"/>
    </source>
</evidence>
<dbReference type="RefSeq" id="WP_205117309.1">
    <property type="nucleotide sequence ID" value="NZ_JAFBCM010000001.1"/>
</dbReference>
<proteinExistence type="predicted"/>
<accession>A0ABV7Y8C3</accession>
<feature type="region of interest" description="Disordered" evidence="1">
    <location>
        <begin position="322"/>
        <end position="364"/>
    </location>
</feature>
<organism evidence="2 3">
    <name type="scientific">Tenggerimyces flavus</name>
    <dbReference type="NCBI Taxonomy" id="1708749"/>
    <lineage>
        <taxon>Bacteria</taxon>
        <taxon>Bacillati</taxon>
        <taxon>Actinomycetota</taxon>
        <taxon>Actinomycetes</taxon>
        <taxon>Propionibacteriales</taxon>
        <taxon>Nocardioidaceae</taxon>
        <taxon>Tenggerimyces</taxon>
    </lineage>
</organism>
<evidence type="ECO:0000313" key="2">
    <source>
        <dbReference type="EMBL" id="MFC3761092.1"/>
    </source>
</evidence>
<gene>
    <name evidence="2" type="ORF">ACFOUW_09590</name>
</gene>
<dbReference type="Proteomes" id="UP001595699">
    <property type="component" value="Unassembled WGS sequence"/>
</dbReference>
<feature type="compositionally biased region" description="Basic and acidic residues" evidence="1">
    <location>
        <begin position="343"/>
        <end position="355"/>
    </location>
</feature>